<dbReference type="GO" id="GO:0000270">
    <property type="term" value="P:peptidoglycan metabolic process"/>
    <property type="evidence" value="ECO:0007669"/>
    <property type="project" value="TreeGrafter"/>
</dbReference>
<dbReference type="AlphaFoldDB" id="A0A8J7DQI1"/>
<evidence type="ECO:0000313" key="3">
    <source>
        <dbReference type="EMBL" id="MBE9076594.1"/>
    </source>
</evidence>
<protein>
    <submittedName>
        <fullName evidence="3">D-alanyl-D-alanine carboxypeptidase</fullName>
    </submittedName>
</protein>
<dbReference type="EMBL" id="JADEXG010000007">
    <property type="protein sequence ID" value="MBE9076594.1"/>
    <property type="molecule type" value="Genomic_DNA"/>
</dbReference>
<keyword evidence="2" id="KW-0378">Hydrolase</keyword>
<dbReference type="PANTHER" id="PTHR30023">
    <property type="entry name" value="D-ALANYL-D-ALANINE CARBOXYPEPTIDASE"/>
    <property type="match status" value="1"/>
</dbReference>
<comment type="caution">
    <text evidence="3">The sequence shown here is derived from an EMBL/GenBank/DDBJ whole genome shotgun (WGS) entry which is preliminary data.</text>
</comment>
<dbReference type="PRINTS" id="PR00922">
    <property type="entry name" value="DADACBPTASE3"/>
</dbReference>
<evidence type="ECO:0000313" key="4">
    <source>
        <dbReference type="Proteomes" id="UP000636505"/>
    </source>
</evidence>
<comment type="similarity">
    <text evidence="1">Belongs to the peptidase S13 family.</text>
</comment>
<keyword evidence="4" id="KW-1185">Reference proteome</keyword>
<evidence type="ECO:0000256" key="2">
    <source>
        <dbReference type="ARBA" id="ARBA00022801"/>
    </source>
</evidence>
<proteinExistence type="inferred from homology"/>
<organism evidence="3 4">
    <name type="scientific">Vasconcelosia minhoensis LEGE 07310</name>
    <dbReference type="NCBI Taxonomy" id="915328"/>
    <lineage>
        <taxon>Bacteria</taxon>
        <taxon>Bacillati</taxon>
        <taxon>Cyanobacteriota</taxon>
        <taxon>Cyanophyceae</taxon>
        <taxon>Nodosilineales</taxon>
        <taxon>Cymatolegaceae</taxon>
        <taxon>Vasconcelosia</taxon>
        <taxon>Vasconcelosia minhoensis</taxon>
    </lineage>
</organism>
<dbReference type="GO" id="GO:0006508">
    <property type="term" value="P:proteolysis"/>
    <property type="evidence" value="ECO:0007669"/>
    <property type="project" value="InterPro"/>
</dbReference>
<dbReference type="PANTHER" id="PTHR30023:SF0">
    <property type="entry name" value="PENICILLIN-SENSITIVE CARBOXYPEPTIDASE A"/>
    <property type="match status" value="1"/>
</dbReference>
<sequence>MESLQLSSVDLRVAWESPWLAQLSAPDPTAEAIVNEYLEGLSAAGFSREAQGVWLATGHTPMAQSQGDQRFPAASLTKIATTLAALSTWGPEHSFETLVGWRGQLADGMIQGDLIIQGNADPLFVWEEAIALGNALQRLGVRRVTGDLVIVGSFTMNFQTDTLTAGQLLQQAMDTRLWSSEVWQQYQTMPPTTAQPQVQIEGQVQVANPERLNQVSGWLVRHRSLPLAALLKAMNIYSNNAMAELIADSLGGPSAVIQTAEALARVSADEIELINGSGLGEQNQISARAVVAMLQAIQAELQPQDLTIADLFPIAGADGGTLDARKLPPHAALKTGSLASVSALAGAFPTEQKGIVWFALINYGSGLEELRTRQDRLLAALEQRWGRAEAVPPGLKTTIQIGQGDYQLGDPRRNQDML</sequence>
<reference evidence="3" key="1">
    <citation type="submission" date="2020-10" db="EMBL/GenBank/DDBJ databases">
        <authorList>
            <person name="Castelo-Branco R."/>
            <person name="Eusebio N."/>
            <person name="Adriana R."/>
            <person name="Vieira A."/>
            <person name="Brugerolle De Fraissinette N."/>
            <person name="Rezende De Castro R."/>
            <person name="Schneider M.P."/>
            <person name="Vasconcelos V."/>
            <person name="Leao P.N."/>
        </authorList>
    </citation>
    <scope>NUCLEOTIDE SEQUENCE</scope>
    <source>
        <strain evidence="3">LEGE 07310</strain>
    </source>
</reference>
<keyword evidence="3" id="KW-0121">Carboxypeptidase</keyword>
<dbReference type="InterPro" id="IPR012338">
    <property type="entry name" value="Beta-lactam/transpept-like"/>
</dbReference>
<evidence type="ECO:0000256" key="1">
    <source>
        <dbReference type="ARBA" id="ARBA00006096"/>
    </source>
</evidence>
<keyword evidence="3" id="KW-0645">Protease</keyword>
<dbReference type="Gene3D" id="3.50.80.20">
    <property type="entry name" value="D-Ala-D-Ala carboxypeptidase C, peptidase S13"/>
    <property type="match status" value="1"/>
</dbReference>
<dbReference type="Pfam" id="PF02113">
    <property type="entry name" value="Peptidase_S13"/>
    <property type="match status" value="2"/>
</dbReference>
<dbReference type="Proteomes" id="UP000636505">
    <property type="component" value="Unassembled WGS sequence"/>
</dbReference>
<dbReference type="SUPFAM" id="SSF56601">
    <property type="entry name" value="beta-lactamase/transpeptidase-like"/>
    <property type="match status" value="1"/>
</dbReference>
<gene>
    <name evidence="3" type="ORF">IQ241_04665</name>
</gene>
<dbReference type="GO" id="GO:0004185">
    <property type="term" value="F:serine-type carboxypeptidase activity"/>
    <property type="evidence" value="ECO:0007669"/>
    <property type="project" value="InterPro"/>
</dbReference>
<name>A0A8J7DQI1_9CYAN</name>
<dbReference type="InterPro" id="IPR000667">
    <property type="entry name" value="Peptidase_S13"/>
</dbReference>
<accession>A0A8J7DQI1</accession>
<dbReference type="Gene3D" id="3.40.710.10">
    <property type="entry name" value="DD-peptidase/beta-lactamase superfamily"/>
    <property type="match status" value="1"/>
</dbReference>